<dbReference type="Pfam" id="PF23531">
    <property type="entry name" value="Microp_apicomplexa_17"/>
    <property type="match status" value="1"/>
</dbReference>
<sequence>MWISNRLFGMKFKQPIAYGIKQSSSYKAAKRAEKRAKVSAFKLREKSGLILDGKNNLLMNLRQNTGINWFRAKQILKHLEMHIHANPVVTPHLRQKIVDAAEIVKLGR</sequence>
<keyword evidence="2" id="KW-1185">Reference proteome</keyword>
<dbReference type="Proteomes" id="UP000823046">
    <property type="component" value="Unassembled WGS sequence"/>
</dbReference>
<organism evidence="1 2">
    <name type="scientific">Cardiosporidium cionae</name>
    <dbReference type="NCBI Taxonomy" id="476202"/>
    <lineage>
        <taxon>Eukaryota</taxon>
        <taxon>Sar</taxon>
        <taxon>Alveolata</taxon>
        <taxon>Apicomplexa</taxon>
        <taxon>Aconoidasida</taxon>
        <taxon>Nephromycida</taxon>
        <taxon>Cardiosporidium</taxon>
    </lineage>
</organism>
<proteinExistence type="predicted"/>
<gene>
    <name evidence="1" type="ORF">IE077_000562</name>
</gene>
<accession>A0ABQ7J802</accession>
<reference evidence="1 2" key="1">
    <citation type="journal article" date="2020" name="bioRxiv">
        <title>Metabolic contributions of an alphaproteobacterial endosymbiont in the apicomplexan Cardiosporidium cionae.</title>
        <authorList>
            <person name="Hunter E.S."/>
            <person name="Paight C.J."/>
            <person name="Lane C.E."/>
        </authorList>
    </citation>
    <scope>NUCLEOTIDE SEQUENCE [LARGE SCALE GENOMIC DNA]</scope>
    <source>
        <strain evidence="1">ESH_2018</strain>
    </source>
</reference>
<protein>
    <recommendedName>
        <fullName evidence="3">Ribosomal protein L20</fullName>
    </recommendedName>
</protein>
<evidence type="ECO:0008006" key="3">
    <source>
        <dbReference type="Google" id="ProtNLM"/>
    </source>
</evidence>
<dbReference type="EMBL" id="JADAQX010000476">
    <property type="protein sequence ID" value="KAF8820112.1"/>
    <property type="molecule type" value="Genomic_DNA"/>
</dbReference>
<name>A0ABQ7J802_9APIC</name>
<comment type="caution">
    <text evidence="1">The sequence shown here is derived from an EMBL/GenBank/DDBJ whole genome shotgun (WGS) entry which is preliminary data.</text>
</comment>
<dbReference type="InterPro" id="IPR056356">
    <property type="entry name" value="Microp_apicomplexa_17"/>
</dbReference>
<evidence type="ECO:0000313" key="2">
    <source>
        <dbReference type="Proteomes" id="UP000823046"/>
    </source>
</evidence>
<evidence type="ECO:0000313" key="1">
    <source>
        <dbReference type="EMBL" id="KAF8820112.1"/>
    </source>
</evidence>